<feature type="transmembrane region" description="Helical" evidence="2">
    <location>
        <begin position="460"/>
        <end position="482"/>
    </location>
</feature>
<dbReference type="PRINTS" id="PR00702">
    <property type="entry name" value="ACRIFLAVINRP"/>
</dbReference>
<evidence type="ECO:0000256" key="2">
    <source>
        <dbReference type="SAM" id="Phobius"/>
    </source>
</evidence>
<dbReference type="RefSeq" id="WP_055673240.1">
    <property type="nucleotide sequence ID" value="NZ_CXWD01000017.1"/>
</dbReference>
<dbReference type="GO" id="GO:0005886">
    <property type="term" value="C:plasma membrane"/>
    <property type="evidence" value="ECO:0007669"/>
    <property type="project" value="TreeGrafter"/>
</dbReference>
<dbReference type="SUPFAM" id="SSF82693">
    <property type="entry name" value="Multidrug efflux transporter AcrB pore domain, PN1, PN2, PC1 and PC2 subdomains"/>
    <property type="match status" value="2"/>
</dbReference>
<sequence>MDIARYSIQKPVNTWMIVILSLLGGLWALSTVGRLEDPAFTIKEAQVITSYPGATAAEVENEVTEILETAIQQLPQLKEITSVSEPGLSRIRVEIKDTYDGTELPQVWDELRRKVGDEQRALPAGAGTPLVYDDFGDVFGLFYAFTADGYTNRDIRTTVKRIRRELLTVPGVGKVDVSGEPEDVIYLNVDHDKMVGLGISMTDITSVLDAENRIQTNGSGISGDKRIRLMTASAFDDFTGIQDLVIGRPGTTAMIRLSDIATLELGEPERPSRLISHNGQEAVTIGVSQIDGTNIVEVGGLVIEKLAEVEAQLPVGMQIHPIYEQNIVVDESVNGFIINLAASVVIVIAVLALFMGWRAALVVGTVLLLTVMATVLFMRLFAIEMERISLGALIIAMGMLVDNAIVVAEGMMINMQRGMRAIEAASKVVKQTMWPLLGATVIGIMAFSGIGLSPDATGEFLFSLFAVIGISLLLSWIFAITVTPLFGKYFFRTAEGVGDDHDPYKGILYTIYRKFLIGTLHARLLTIAVLIGVTVACVMAFGNVKQAFFPDSNTPLFYVHYWKPQGTDIRSTEADLRDMEAVVLADERVKTVTSFAGGGATRFMLTYSPEDANPAYGHMIIRTHSRDDIDALALDLREQFGERFPSAQIITKRLVFGPGGGAKIEARFSGPDEDILKRLGEEARAVFQMPDNRLADVNTDWRQRELVVRPIFDEDRARISGITREELSLSLQFATEGVQVGAYRDIDESIPIVARKAGTDGISVNESVSDSVVWSASQRRYVPVDQVVQEFVMEPQDTLIQRRDRVRTITVAAETTGGETATAALARVRPQIEAIALPRGYALEWGGEYESTNDAQASLGAQLPLGFLVMLIISILLFGSIRQPLIIWLMVPMSINGVAIALLATDTAFGFMSLLGFLSLSGMLIKNAIVLLEEIDLMIREGKEKYQAIVEASVSRMRPVMLAAVTTILGMAPLLSDAFFRGMAVTIMGGLAFATVLTLIAAPVLYALFFRIRPTKTTKTPSSKEETVPTAAAPVPGE</sequence>
<dbReference type="SUPFAM" id="SSF82714">
    <property type="entry name" value="Multidrug efflux transporter AcrB TolC docking domain, DN and DC subdomains"/>
    <property type="match status" value="1"/>
</dbReference>
<evidence type="ECO:0000256" key="1">
    <source>
        <dbReference type="SAM" id="MobiDB-lite"/>
    </source>
</evidence>
<feature type="transmembrane region" description="Helical" evidence="2">
    <location>
        <begin position="522"/>
        <end position="542"/>
    </location>
</feature>
<feature type="transmembrane region" description="Helical" evidence="2">
    <location>
        <begin position="361"/>
        <end position="382"/>
    </location>
</feature>
<keyword evidence="2" id="KW-1133">Transmembrane helix</keyword>
<dbReference type="PANTHER" id="PTHR32063:SF18">
    <property type="entry name" value="CATION EFFLUX SYSTEM PROTEIN"/>
    <property type="match status" value="1"/>
</dbReference>
<dbReference type="InterPro" id="IPR027463">
    <property type="entry name" value="AcrB_DN_DC_subdom"/>
</dbReference>
<dbReference type="InterPro" id="IPR001036">
    <property type="entry name" value="Acrflvin-R"/>
</dbReference>
<accession>A0A0M7AJK2</accession>
<dbReference type="GO" id="GO:0042910">
    <property type="term" value="F:xenobiotic transmembrane transporter activity"/>
    <property type="evidence" value="ECO:0007669"/>
    <property type="project" value="TreeGrafter"/>
</dbReference>
<feature type="transmembrane region" description="Helical" evidence="2">
    <location>
        <begin position="12"/>
        <end position="30"/>
    </location>
</feature>
<feature type="transmembrane region" description="Helical" evidence="2">
    <location>
        <begin position="986"/>
        <end position="1009"/>
    </location>
</feature>
<feature type="transmembrane region" description="Helical" evidence="2">
    <location>
        <begin position="960"/>
        <end position="980"/>
    </location>
</feature>
<organism evidence="3 4">
    <name type="scientific">Roseibium alexandrii</name>
    <dbReference type="NCBI Taxonomy" id="388408"/>
    <lineage>
        <taxon>Bacteria</taxon>
        <taxon>Pseudomonadati</taxon>
        <taxon>Pseudomonadota</taxon>
        <taxon>Alphaproteobacteria</taxon>
        <taxon>Hyphomicrobiales</taxon>
        <taxon>Stappiaceae</taxon>
        <taxon>Roseibium</taxon>
    </lineage>
</organism>
<feature type="transmembrane region" description="Helical" evidence="2">
    <location>
        <begin position="885"/>
        <end position="905"/>
    </location>
</feature>
<feature type="transmembrane region" description="Helical" evidence="2">
    <location>
        <begin position="336"/>
        <end position="354"/>
    </location>
</feature>
<dbReference type="Gene3D" id="3.30.70.1440">
    <property type="entry name" value="Multidrug efflux transporter AcrB pore domain"/>
    <property type="match status" value="1"/>
</dbReference>
<proteinExistence type="predicted"/>
<reference evidence="4" key="1">
    <citation type="submission" date="2015-07" db="EMBL/GenBank/DDBJ databases">
        <authorList>
            <person name="Rodrigo-Torres Lidia"/>
            <person name="Arahal R.David."/>
        </authorList>
    </citation>
    <scope>NUCLEOTIDE SEQUENCE [LARGE SCALE GENOMIC DNA]</scope>
    <source>
        <strain evidence="4">CECT 5112</strain>
    </source>
</reference>
<dbReference type="EMBL" id="CXWD01000017">
    <property type="protein sequence ID" value="CTQ74622.1"/>
    <property type="molecule type" value="Genomic_DNA"/>
</dbReference>
<gene>
    <name evidence="3" type="primary">czcA_4</name>
    <name evidence="3" type="ORF">LAX5112_03924</name>
</gene>
<feature type="transmembrane region" description="Helical" evidence="2">
    <location>
        <begin position="388"/>
        <end position="413"/>
    </location>
</feature>
<dbReference type="Proteomes" id="UP000053235">
    <property type="component" value="Unassembled WGS sequence"/>
</dbReference>
<keyword evidence="4" id="KW-1185">Reference proteome</keyword>
<dbReference type="Pfam" id="PF00873">
    <property type="entry name" value="ACR_tran"/>
    <property type="match status" value="1"/>
</dbReference>
<keyword evidence="2" id="KW-0472">Membrane</keyword>
<keyword evidence="2" id="KW-0812">Transmembrane</keyword>
<evidence type="ECO:0000313" key="4">
    <source>
        <dbReference type="Proteomes" id="UP000053235"/>
    </source>
</evidence>
<evidence type="ECO:0000313" key="3">
    <source>
        <dbReference type="EMBL" id="CTQ74622.1"/>
    </source>
</evidence>
<protein>
    <submittedName>
        <fullName evidence="3">Cation efflux system protein CzcA</fullName>
    </submittedName>
</protein>
<dbReference type="SUPFAM" id="SSF82866">
    <property type="entry name" value="Multidrug efflux transporter AcrB transmembrane domain"/>
    <property type="match status" value="2"/>
</dbReference>
<dbReference type="STRING" id="388408.LAX5112_03924"/>
<feature type="region of interest" description="Disordered" evidence="1">
    <location>
        <begin position="1017"/>
        <end position="1038"/>
    </location>
</feature>
<dbReference type="Gene3D" id="3.30.2090.10">
    <property type="entry name" value="Multidrug efflux transporter AcrB TolC docking domain, DN and DC subdomains"/>
    <property type="match status" value="2"/>
</dbReference>
<dbReference type="AlphaFoldDB" id="A0A0M7AJK2"/>
<feature type="transmembrane region" description="Helical" evidence="2">
    <location>
        <begin position="434"/>
        <end position="454"/>
    </location>
</feature>
<name>A0A0M7AJK2_9HYPH</name>
<dbReference type="Gene3D" id="3.30.70.1430">
    <property type="entry name" value="Multidrug efflux transporter AcrB pore domain"/>
    <property type="match status" value="2"/>
</dbReference>
<dbReference type="OrthoDB" id="9798415at2"/>
<feature type="transmembrane region" description="Helical" evidence="2">
    <location>
        <begin position="859"/>
        <end position="878"/>
    </location>
</feature>
<dbReference type="Gene3D" id="1.20.1640.10">
    <property type="entry name" value="Multidrug efflux transporter AcrB transmembrane domain"/>
    <property type="match status" value="2"/>
</dbReference>
<feature type="transmembrane region" description="Helical" evidence="2">
    <location>
        <begin position="911"/>
        <end position="932"/>
    </location>
</feature>
<dbReference type="Gene3D" id="3.30.70.1320">
    <property type="entry name" value="Multidrug efflux transporter AcrB pore domain like"/>
    <property type="match status" value="1"/>
</dbReference>
<dbReference type="PANTHER" id="PTHR32063">
    <property type="match status" value="1"/>
</dbReference>